<gene>
    <name evidence="2" type="ORF">HMPREF0493_0028</name>
</gene>
<dbReference type="OrthoDB" id="2323775at2"/>
<dbReference type="Proteomes" id="UP000004069">
    <property type="component" value="Unassembled WGS sequence"/>
</dbReference>
<dbReference type="EMBL" id="ADNY01000001">
    <property type="protein sequence ID" value="EFG56331.1"/>
    <property type="molecule type" value="Genomic_DNA"/>
</dbReference>
<proteinExistence type="predicted"/>
<keyword evidence="1" id="KW-0812">Transmembrane</keyword>
<dbReference type="RefSeq" id="WP_006351183.1">
    <property type="nucleotide sequence ID" value="NZ_ADNY01000001.1"/>
</dbReference>
<organism evidence="2 3">
    <name type="scientific">Lactobacillus amylolyticus DSM 11664</name>
    <dbReference type="NCBI Taxonomy" id="585524"/>
    <lineage>
        <taxon>Bacteria</taxon>
        <taxon>Bacillati</taxon>
        <taxon>Bacillota</taxon>
        <taxon>Bacilli</taxon>
        <taxon>Lactobacillales</taxon>
        <taxon>Lactobacillaceae</taxon>
        <taxon>Lactobacillus</taxon>
    </lineage>
</organism>
<evidence type="ECO:0000256" key="1">
    <source>
        <dbReference type="SAM" id="Phobius"/>
    </source>
</evidence>
<dbReference type="eggNOG" id="ENOG50309R6">
    <property type="taxonomic scope" value="Bacteria"/>
</dbReference>
<evidence type="ECO:0000313" key="2">
    <source>
        <dbReference type="EMBL" id="EFG56331.1"/>
    </source>
</evidence>
<comment type="caution">
    <text evidence="2">The sequence shown here is derived from an EMBL/GenBank/DDBJ whole genome shotgun (WGS) entry which is preliminary data.</text>
</comment>
<feature type="transmembrane region" description="Helical" evidence="1">
    <location>
        <begin position="20"/>
        <end position="39"/>
    </location>
</feature>
<keyword evidence="3" id="KW-1185">Reference proteome</keyword>
<dbReference type="AlphaFoldDB" id="D4YRA0"/>
<dbReference type="PATRIC" id="fig|585524.9.peg.1531"/>
<feature type="transmembrane region" description="Helical" evidence="1">
    <location>
        <begin position="106"/>
        <end position="137"/>
    </location>
</feature>
<protein>
    <submittedName>
        <fullName evidence="2">Uncharacterized protein</fullName>
    </submittedName>
</protein>
<keyword evidence="1" id="KW-1133">Transmembrane helix</keyword>
<name>D4YRA0_9LACO</name>
<feature type="transmembrane region" description="Helical" evidence="1">
    <location>
        <begin position="249"/>
        <end position="272"/>
    </location>
</feature>
<feature type="transmembrane region" description="Helical" evidence="1">
    <location>
        <begin position="207"/>
        <end position="229"/>
    </location>
</feature>
<reference evidence="2 3" key="1">
    <citation type="submission" date="2010-04" db="EMBL/GenBank/DDBJ databases">
        <authorList>
            <person name="Muzny D."/>
            <person name="Qin X."/>
            <person name="Deng J."/>
            <person name="Jiang H."/>
            <person name="Liu Y."/>
            <person name="Qu J."/>
            <person name="Song X.-Z."/>
            <person name="Zhang L."/>
            <person name="Thornton R."/>
            <person name="Coyle M."/>
            <person name="Francisco L."/>
            <person name="Jackson L."/>
            <person name="Javaid M."/>
            <person name="Korchina V."/>
            <person name="Kovar C."/>
            <person name="Mata R."/>
            <person name="Mathew T."/>
            <person name="Ngo R."/>
            <person name="Nguyen L."/>
            <person name="Nguyen N."/>
            <person name="Okwuonu G."/>
            <person name="Ongeri F."/>
            <person name="Pham C."/>
            <person name="Simmons D."/>
            <person name="Wilczek-Boney K."/>
            <person name="Hale W."/>
            <person name="Jakkamsetti A."/>
            <person name="Pham P."/>
            <person name="Ruth R."/>
            <person name="San Lucas F."/>
            <person name="Warren J."/>
            <person name="Zhang J."/>
            <person name="Zhao Z."/>
            <person name="Zhou C."/>
            <person name="Zhu D."/>
            <person name="Lee S."/>
            <person name="Bess C."/>
            <person name="Blankenburg K."/>
            <person name="Forbes L."/>
            <person name="Fu Q."/>
            <person name="Gubbala S."/>
            <person name="Hirani K."/>
            <person name="Jayaseelan J.C."/>
            <person name="Lara F."/>
            <person name="Munidasa M."/>
            <person name="Palculict T."/>
            <person name="Patil S."/>
            <person name="Pu L.-L."/>
            <person name="Saada N."/>
            <person name="Tang L."/>
            <person name="Weissenberger G."/>
            <person name="Zhu Y."/>
            <person name="Hemphill L."/>
            <person name="Shang Y."/>
            <person name="Youmans B."/>
            <person name="Ayvaz T."/>
            <person name="Ross M."/>
            <person name="Santibanez J."/>
            <person name="Aqrawi P."/>
            <person name="Gross S."/>
            <person name="Joshi V."/>
            <person name="Fowler G."/>
            <person name="Nazareth L."/>
            <person name="Reid J."/>
            <person name="Worley K."/>
            <person name="Petrosino J."/>
            <person name="Highlander S."/>
            <person name="Gibbs R."/>
        </authorList>
    </citation>
    <scope>NUCLEOTIDE SEQUENCE [LARGE SCALE GENOMIC DNA]</scope>
    <source>
        <strain evidence="2 3">DSM 11664</strain>
    </source>
</reference>
<evidence type="ECO:0000313" key="3">
    <source>
        <dbReference type="Proteomes" id="UP000004069"/>
    </source>
</evidence>
<sequence length="282" mass="32481">MTKFWTLFRELFKQKSKPAYIVFLIQVAVALVTLFITATTTPNFKSAQMFGNKIPWLPAWILMYIVIFLMYSFIADFAYLLLTAWKNEKINCSQTWRLVPMSDGKIYLCNTLSSFCSFIYLVIMQSIVGLIGCLIAYASSNGIRKAIAYALHQEAVVDHWADVNIGDFLVLILFMILLGLFWYVIISFLHFTSRAIVDFLPMMSNKFIVFVIRAIVLIVIVYLVIWAMNMFGEIYSNPWFFKDSSFASSFMPETIELLIFDLIFGAANYALIDKFVEAKQNN</sequence>
<dbReference type="STRING" id="83683.B1745_03365"/>
<feature type="transmembrane region" description="Helical" evidence="1">
    <location>
        <begin position="59"/>
        <end position="85"/>
    </location>
</feature>
<feature type="transmembrane region" description="Helical" evidence="1">
    <location>
        <begin position="168"/>
        <end position="186"/>
    </location>
</feature>
<accession>D4YRA0</accession>
<keyword evidence="1" id="KW-0472">Membrane</keyword>